<comment type="caution">
    <text evidence="2">The sequence shown here is derived from an EMBL/GenBank/DDBJ whole genome shotgun (WGS) entry which is preliminary data.</text>
</comment>
<name>A0A7X0IGR7_9ACTN</name>
<dbReference type="RefSeq" id="WP_184983524.1">
    <property type="nucleotide sequence ID" value="NZ_BAAALO010000082.1"/>
</dbReference>
<evidence type="ECO:0000313" key="3">
    <source>
        <dbReference type="Proteomes" id="UP000555564"/>
    </source>
</evidence>
<dbReference type="InterPro" id="IPR007278">
    <property type="entry name" value="DUF397"/>
</dbReference>
<dbReference type="AlphaFoldDB" id="A0A7X0IGR7"/>
<reference evidence="2 3" key="1">
    <citation type="submission" date="2020-08" db="EMBL/GenBank/DDBJ databases">
        <title>Sequencing the genomes of 1000 actinobacteria strains.</title>
        <authorList>
            <person name="Klenk H.-P."/>
        </authorList>
    </citation>
    <scope>NUCLEOTIDE SEQUENCE [LARGE SCALE GENOMIC DNA]</scope>
    <source>
        <strain evidence="2 3">DSM 44936</strain>
    </source>
</reference>
<accession>A0A7X0IGR7</accession>
<gene>
    <name evidence="2" type="ORF">BJ992_004176</name>
</gene>
<feature type="domain" description="DUF397" evidence="1">
    <location>
        <begin position="6"/>
        <end position="60"/>
    </location>
</feature>
<keyword evidence="3" id="KW-1185">Reference proteome</keyword>
<dbReference type="Pfam" id="PF04149">
    <property type="entry name" value="DUF397"/>
    <property type="match status" value="1"/>
</dbReference>
<evidence type="ECO:0000313" key="2">
    <source>
        <dbReference type="EMBL" id="MBB6474745.1"/>
    </source>
</evidence>
<evidence type="ECO:0000259" key="1">
    <source>
        <dbReference type="Pfam" id="PF04149"/>
    </source>
</evidence>
<dbReference type="EMBL" id="JACHIU010000001">
    <property type="protein sequence ID" value="MBB6474745.1"/>
    <property type="molecule type" value="Genomic_DNA"/>
</dbReference>
<dbReference type="Proteomes" id="UP000555564">
    <property type="component" value="Unassembled WGS sequence"/>
</dbReference>
<organism evidence="2 3">
    <name type="scientific">Sphaerisporangium rubeum</name>
    <dbReference type="NCBI Taxonomy" id="321317"/>
    <lineage>
        <taxon>Bacteria</taxon>
        <taxon>Bacillati</taxon>
        <taxon>Actinomycetota</taxon>
        <taxon>Actinomycetes</taxon>
        <taxon>Streptosporangiales</taxon>
        <taxon>Streptosporangiaceae</taxon>
        <taxon>Sphaerisporangium</taxon>
    </lineage>
</organism>
<proteinExistence type="predicted"/>
<sequence length="72" mass="7982">MDLSTAKWYKSKFSGDTGGHCVEVANNLRGVVAVRDSKRPSATVLVTTRAGWCQFVDDLKTGCFILNRKLVY</sequence>
<protein>
    <recommendedName>
        <fullName evidence="1">DUF397 domain-containing protein</fullName>
    </recommendedName>
</protein>